<comment type="similarity">
    <text evidence="2">Belongs to the complex I subunit 4L family.</text>
</comment>
<dbReference type="GO" id="GO:0016020">
    <property type="term" value="C:membrane"/>
    <property type="evidence" value="ECO:0007669"/>
    <property type="project" value="UniProtKB-SubCell"/>
</dbReference>
<comment type="subcellular location">
    <subcellularLocation>
        <location evidence="1">Membrane</location>
        <topology evidence="1">Multi-pass membrane protein</topology>
    </subcellularLocation>
</comment>
<evidence type="ECO:0000256" key="9">
    <source>
        <dbReference type="ARBA" id="ARBA00031586"/>
    </source>
</evidence>
<dbReference type="GeneID" id="36494619"/>
<organism evidence="12">
    <name type="scientific">Diaphanosoma dubium</name>
    <dbReference type="NCBI Taxonomy" id="743458"/>
    <lineage>
        <taxon>Eukaryota</taxon>
        <taxon>Metazoa</taxon>
        <taxon>Ecdysozoa</taxon>
        <taxon>Arthropoda</taxon>
        <taxon>Crustacea</taxon>
        <taxon>Branchiopoda</taxon>
        <taxon>Diplostraca</taxon>
        <taxon>Cladocera</taxon>
        <taxon>Ctenopoda</taxon>
        <taxon>Sididae</taxon>
        <taxon>Diaphanosoma</taxon>
    </lineage>
</organism>
<evidence type="ECO:0000256" key="11">
    <source>
        <dbReference type="SAM" id="Phobius"/>
    </source>
</evidence>
<keyword evidence="8 11" id="KW-0472">Membrane</keyword>
<evidence type="ECO:0000256" key="8">
    <source>
        <dbReference type="ARBA" id="ARBA00023136"/>
    </source>
</evidence>
<gene>
    <name evidence="12" type="primary">ND4L</name>
</gene>
<name>A0A343VVL8_9CRUS</name>
<evidence type="ECO:0000256" key="6">
    <source>
        <dbReference type="ARBA" id="ARBA00022989"/>
    </source>
</evidence>
<feature type="transmembrane region" description="Helical" evidence="11">
    <location>
        <begin position="6"/>
        <end position="27"/>
    </location>
</feature>
<feature type="transmembrane region" description="Helical" evidence="11">
    <location>
        <begin position="34"/>
        <end position="55"/>
    </location>
</feature>
<dbReference type="Pfam" id="PF00420">
    <property type="entry name" value="Oxidored_q2"/>
    <property type="match status" value="1"/>
</dbReference>
<protein>
    <recommendedName>
        <fullName evidence="3">NADH-ubiquinone oxidoreductase chain 4L</fullName>
    </recommendedName>
    <alternativeName>
        <fullName evidence="9">NADH dehydrogenase subunit 4L</fullName>
    </alternativeName>
</protein>
<dbReference type="AlphaFoldDB" id="A0A343VVL8"/>
<evidence type="ECO:0000256" key="10">
    <source>
        <dbReference type="ARBA" id="ARBA00049551"/>
    </source>
</evidence>
<accession>A0A343VVL8</accession>
<comment type="catalytic activity">
    <reaction evidence="10">
        <text>a ubiquinone + NADH + 5 H(+)(in) = a ubiquinol + NAD(+) + 4 H(+)(out)</text>
        <dbReference type="Rhea" id="RHEA:29091"/>
        <dbReference type="Rhea" id="RHEA-COMP:9565"/>
        <dbReference type="Rhea" id="RHEA-COMP:9566"/>
        <dbReference type="ChEBI" id="CHEBI:15378"/>
        <dbReference type="ChEBI" id="CHEBI:16389"/>
        <dbReference type="ChEBI" id="CHEBI:17976"/>
        <dbReference type="ChEBI" id="CHEBI:57540"/>
        <dbReference type="ChEBI" id="CHEBI:57945"/>
        <dbReference type="EC" id="7.1.1.2"/>
    </reaction>
</comment>
<evidence type="ECO:0000256" key="7">
    <source>
        <dbReference type="ARBA" id="ARBA00023027"/>
    </source>
</evidence>
<dbReference type="Gene3D" id="1.10.287.3510">
    <property type="match status" value="1"/>
</dbReference>
<geneLocation type="mitochondrion" evidence="12"/>
<dbReference type="RefSeq" id="YP_009478723.1">
    <property type="nucleotide sequence ID" value="NC_037488.1"/>
</dbReference>
<evidence type="ECO:0000256" key="3">
    <source>
        <dbReference type="ARBA" id="ARBA00016612"/>
    </source>
</evidence>
<evidence type="ECO:0000313" key="12">
    <source>
        <dbReference type="EMBL" id="AVP74683.1"/>
    </source>
</evidence>
<dbReference type="CTD" id="4539"/>
<keyword evidence="4 11" id="KW-0812">Transmembrane</keyword>
<dbReference type="InterPro" id="IPR039428">
    <property type="entry name" value="NUOK/Mnh_C1-like"/>
</dbReference>
<reference evidence="12" key="1">
    <citation type="journal article" date="2018" name="Mitochondrial DNA Part B Resour">
        <title>The mitochondrial genome of Diaphanosoma dubium with comparison with Daphnia magna.</title>
        <authorList>
            <person name="Liu P."/>
            <person name="Xu S."/>
            <person name="Huang Q."/>
            <person name="Dumont H.J."/>
            <person name="Lin Q."/>
            <person name="Han B.-P."/>
        </authorList>
    </citation>
    <scope>NUCLEOTIDE SEQUENCE</scope>
</reference>
<sequence>MFNNSLNFLQIIEVVGCWGIFLFLISFISKRKHLLSTLLSLEGLMLMIFMLLSQLSIVSNFYNFLLIFLSLVACEGALGLSLLVLIVRNYSSDYFKSMNSLKC</sequence>
<dbReference type="EMBL" id="MG428405">
    <property type="protein sequence ID" value="AVP74683.1"/>
    <property type="molecule type" value="Genomic_DNA"/>
</dbReference>
<evidence type="ECO:0000256" key="4">
    <source>
        <dbReference type="ARBA" id="ARBA00022692"/>
    </source>
</evidence>
<feature type="transmembrane region" description="Helical" evidence="11">
    <location>
        <begin position="61"/>
        <end position="87"/>
    </location>
</feature>
<evidence type="ECO:0000256" key="1">
    <source>
        <dbReference type="ARBA" id="ARBA00004141"/>
    </source>
</evidence>
<evidence type="ECO:0000256" key="2">
    <source>
        <dbReference type="ARBA" id="ARBA00010519"/>
    </source>
</evidence>
<proteinExistence type="inferred from homology"/>
<keyword evidence="12" id="KW-0496">Mitochondrion</keyword>
<evidence type="ECO:0000256" key="5">
    <source>
        <dbReference type="ARBA" id="ARBA00022967"/>
    </source>
</evidence>
<keyword evidence="5" id="KW-1278">Translocase</keyword>
<keyword evidence="7" id="KW-0520">NAD</keyword>
<keyword evidence="6 11" id="KW-1133">Transmembrane helix</keyword>
<dbReference type="GO" id="GO:0008137">
    <property type="term" value="F:NADH dehydrogenase (ubiquinone) activity"/>
    <property type="evidence" value="ECO:0007669"/>
    <property type="project" value="UniProtKB-EC"/>
</dbReference>